<evidence type="ECO:0000256" key="1">
    <source>
        <dbReference type="ARBA" id="ARBA00009747"/>
    </source>
</evidence>
<feature type="active site" description="Proton acceptor" evidence="8">
    <location>
        <position position="285"/>
    </location>
</feature>
<sequence length="542" mass="61177">MTDVQTQTGLLDPLTFNNRFLRELPADPDTANHPRQVAGACYTRVQPTQVSNPELVAFAWEVAEQLDLTPEIMASADFVQVLAGNRLLDGMDPYAMCYGGHQFGNWAGQLGDGRAIILGEVVNRRGEQYTLQLKGAGPTPYSRMADGLAVLRSSIREFLCSEAMHHLGVPTTRALSLVVTGEQVIRDILYDGNPRPEPGAIVCRVAPSFIRFGNFQIFAARGELDLLRQLVDYTIRTDFPHLGEPTPDTAKAIYAAWYEDICRRTAEMIVHWMRVGFVHGVMNTDNMSILGLTIDYGPYGWLEDYDPNWTPNTTDAGQRRYRYGQQPQIAMWNLAQLGNALYPLVEEVDPLQNALNAYSKTFNEGWKSMMAQKLGLNAFEPETDDDLFKELQTVLQLVETDMTLFYRNLARVGVGMVGHEDDGALMAPLLDAYYSPEELTGDHRAKIGNWLRRYLTRVAQDGTPDALRRERMHAVNPKYVLRNYLAQLAIDQAEQGDYSMVHDLLELLRRPYDEQPEQEAYVQKRPDWARHRAGCSMLSCSS</sequence>
<dbReference type="PANTHER" id="PTHR32057">
    <property type="entry name" value="PROTEIN ADENYLYLTRANSFERASE SELO, MITOCHONDRIAL"/>
    <property type="match status" value="1"/>
</dbReference>
<evidence type="ECO:0000256" key="8">
    <source>
        <dbReference type="HAMAP-Rule" id="MF_00692"/>
    </source>
</evidence>
<dbReference type="GO" id="GO:0000287">
    <property type="term" value="F:magnesium ion binding"/>
    <property type="evidence" value="ECO:0007669"/>
    <property type="project" value="UniProtKB-UniRule"/>
</dbReference>
<comment type="similarity">
    <text evidence="1 8">Belongs to the SELO family.</text>
</comment>
<feature type="binding site" evidence="8">
    <location>
        <position position="204"/>
    </location>
    <ligand>
        <name>ATP</name>
        <dbReference type="ChEBI" id="CHEBI:30616"/>
    </ligand>
</feature>
<keyword evidence="5 8" id="KW-0547">Nucleotide-binding</keyword>
<keyword evidence="10" id="KW-1185">Reference proteome</keyword>
<feature type="binding site" evidence="8">
    <location>
        <position position="113"/>
    </location>
    <ligand>
        <name>ATP</name>
        <dbReference type="ChEBI" id="CHEBI:30616"/>
    </ligand>
</feature>
<keyword evidence="4 8" id="KW-0479">Metal-binding</keyword>
<feature type="binding site" evidence="8">
    <location>
        <position position="295"/>
    </location>
    <ligand>
        <name>ATP</name>
        <dbReference type="ChEBI" id="CHEBI:30616"/>
    </ligand>
</feature>
<evidence type="ECO:0000256" key="3">
    <source>
        <dbReference type="ARBA" id="ARBA00022695"/>
    </source>
</evidence>
<evidence type="ECO:0000313" key="9">
    <source>
        <dbReference type="EMBL" id="ETW98477.1"/>
    </source>
</evidence>
<comment type="cofactor">
    <cofactor evidence="8">
        <name>Mg(2+)</name>
        <dbReference type="ChEBI" id="CHEBI:18420"/>
    </cofactor>
    <cofactor evidence="8">
        <name>Mn(2+)</name>
        <dbReference type="ChEBI" id="CHEBI:29035"/>
    </cofactor>
</comment>
<comment type="catalytic activity">
    <reaction evidence="8">
        <text>L-histidyl-[protein] + UTP = N(tele)-(5'-uridylyl)-L-histidyl-[protein] + diphosphate</text>
        <dbReference type="Rhea" id="RHEA:83891"/>
        <dbReference type="Rhea" id="RHEA-COMP:9745"/>
        <dbReference type="Rhea" id="RHEA-COMP:20239"/>
        <dbReference type="ChEBI" id="CHEBI:29979"/>
        <dbReference type="ChEBI" id="CHEBI:33019"/>
        <dbReference type="ChEBI" id="CHEBI:46398"/>
        <dbReference type="ChEBI" id="CHEBI:233474"/>
    </reaction>
</comment>
<evidence type="ECO:0000313" key="10">
    <source>
        <dbReference type="Proteomes" id="UP000019140"/>
    </source>
</evidence>
<dbReference type="EMBL" id="AZHX01001943">
    <property type="protein sequence ID" value="ETW98477.1"/>
    <property type="molecule type" value="Genomic_DNA"/>
</dbReference>
<feature type="binding site" evidence="8">
    <location>
        <position position="134"/>
    </location>
    <ligand>
        <name>ATP</name>
        <dbReference type="ChEBI" id="CHEBI:30616"/>
    </ligand>
</feature>
<dbReference type="PANTHER" id="PTHR32057:SF14">
    <property type="entry name" value="PROTEIN ADENYLYLTRANSFERASE SELO, MITOCHONDRIAL"/>
    <property type="match status" value="1"/>
</dbReference>
<dbReference type="GO" id="GO:0005524">
    <property type="term" value="F:ATP binding"/>
    <property type="evidence" value="ECO:0007669"/>
    <property type="project" value="UniProtKB-UniRule"/>
</dbReference>
<dbReference type="GO" id="GO:0070733">
    <property type="term" value="F:AMPylase activity"/>
    <property type="evidence" value="ECO:0007669"/>
    <property type="project" value="UniProtKB-EC"/>
</dbReference>
<keyword evidence="3 8" id="KW-0548">Nucleotidyltransferase</keyword>
<organism evidence="9 10">
    <name type="scientific">Candidatus Entotheonella gemina</name>
    <dbReference type="NCBI Taxonomy" id="1429439"/>
    <lineage>
        <taxon>Bacteria</taxon>
        <taxon>Pseudomonadati</taxon>
        <taxon>Nitrospinota/Tectimicrobiota group</taxon>
        <taxon>Candidatus Tectimicrobiota</taxon>
        <taxon>Candidatus Entotheonellia</taxon>
        <taxon>Candidatus Entotheonellales</taxon>
        <taxon>Candidatus Entotheonellaceae</taxon>
        <taxon>Candidatus Entotheonella</taxon>
    </lineage>
</organism>
<dbReference type="Proteomes" id="UP000019140">
    <property type="component" value="Unassembled WGS sequence"/>
</dbReference>
<dbReference type="GO" id="GO:0030145">
    <property type="term" value="F:manganese ion binding"/>
    <property type="evidence" value="ECO:0007669"/>
    <property type="project" value="UniProtKB-UniRule"/>
</dbReference>
<comment type="catalytic activity">
    <reaction evidence="8">
        <text>L-tyrosyl-[protein] + UTP = O-(5'-uridylyl)-L-tyrosyl-[protein] + diphosphate</text>
        <dbReference type="Rhea" id="RHEA:83887"/>
        <dbReference type="Rhea" id="RHEA-COMP:10136"/>
        <dbReference type="Rhea" id="RHEA-COMP:20238"/>
        <dbReference type="ChEBI" id="CHEBI:33019"/>
        <dbReference type="ChEBI" id="CHEBI:46398"/>
        <dbReference type="ChEBI" id="CHEBI:46858"/>
        <dbReference type="ChEBI" id="CHEBI:90602"/>
    </reaction>
</comment>
<dbReference type="EC" id="2.7.7.108" evidence="8"/>
<comment type="catalytic activity">
    <reaction evidence="8">
        <text>L-threonyl-[protein] + ATP = 3-O-(5'-adenylyl)-L-threonyl-[protein] + diphosphate</text>
        <dbReference type="Rhea" id="RHEA:54292"/>
        <dbReference type="Rhea" id="RHEA-COMP:11060"/>
        <dbReference type="Rhea" id="RHEA-COMP:13847"/>
        <dbReference type="ChEBI" id="CHEBI:30013"/>
        <dbReference type="ChEBI" id="CHEBI:30616"/>
        <dbReference type="ChEBI" id="CHEBI:33019"/>
        <dbReference type="ChEBI" id="CHEBI:138113"/>
        <dbReference type="EC" id="2.7.7.108"/>
    </reaction>
</comment>
<reference evidence="9 10" key="1">
    <citation type="journal article" date="2014" name="Nature">
        <title>An environmental bacterial taxon with a large and distinct metabolic repertoire.</title>
        <authorList>
            <person name="Wilson M.C."/>
            <person name="Mori T."/>
            <person name="Ruckert C."/>
            <person name="Uria A.R."/>
            <person name="Helf M.J."/>
            <person name="Takada K."/>
            <person name="Gernert C."/>
            <person name="Steffens U.A."/>
            <person name="Heycke N."/>
            <person name="Schmitt S."/>
            <person name="Rinke C."/>
            <person name="Helfrich E.J."/>
            <person name="Brachmann A.O."/>
            <person name="Gurgui C."/>
            <person name="Wakimoto T."/>
            <person name="Kracht M."/>
            <person name="Crusemann M."/>
            <person name="Hentschel U."/>
            <person name="Abe I."/>
            <person name="Matsunaga S."/>
            <person name="Kalinowski J."/>
            <person name="Takeyama H."/>
            <person name="Piel J."/>
        </authorList>
    </citation>
    <scope>NUCLEOTIDE SEQUENCE [LARGE SCALE GENOMIC DNA]</scope>
    <source>
        <strain evidence="10">TSY2</strain>
    </source>
</reference>
<feature type="binding site" evidence="8">
    <location>
        <position position="146"/>
    </location>
    <ligand>
        <name>ATP</name>
        <dbReference type="ChEBI" id="CHEBI:30616"/>
    </ligand>
</feature>
<proteinExistence type="inferred from homology"/>
<evidence type="ECO:0000256" key="2">
    <source>
        <dbReference type="ARBA" id="ARBA00022679"/>
    </source>
</evidence>
<evidence type="ECO:0000256" key="5">
    <source>
        <dbReference type="ARBA" id="ARBA00022741"/>
    </source>
</evidence>
<feature type="binding site" evidence="8">
    <location>
        <position position="147"/>
    </location>
    <ligand>
        <name>ATP</name>
        <dbReference type="ChEBI" id="CHEBI:30616"/>
    </ligand>
</feature>
<feature type="binding site" evidence="8">
    <location>
        <position position="286"/>
    </location>
    <ligand>
        <name>Mg(2+)</name>
        <dbReference type="ChEBI" id="CHEBI:18420"/>
    </ligand>
</feature>
<feature type="binding site" evidence="8">
    <location>
        <position position="111"/>
    </location>
    <ligand>
        <name>ATP</name>
        <dbReference type="ChEBI" id="CHEBI:30616"/>
    </ligand>
</feature>
<evidence type="ECO:0000256" key="6">
    <source>
        <dbReference type="ARBA" id="ARBA00022840"/>
    </source>
</evidence>
<comment type="catalytic activity">
    <reaction evidence="8">
        <text>L-seryl-[protein] + ATP = 3-O-(5'-adenylyl)-L-seryl-[protein] + diphosphate</text>
        <dbReference type="Rhea" id="RHEA:58120"/>
        <dbReference type="Rhea" id="RHEA-COMP:9863"/>
        <dbReference type="Rhea" id="RHEA-COMP:15073"/>
        <dbReference type="ChEBI" id="CHEBI:29999"/>
        <dbReference type="ChEBI" id="CHEBI:30616"/>
        <dbReference type="ChEBI" id="CHEBI:33019"/>
        <dbReference type="ChEBI" id="CHEBI:142516"/>
        <dbReference type="EC" id="2.7.7.108"/>
    </reaction>
</comment>
<feature type="binding site" evidence="8">
    <location>
        <position position="114"/>
    </location>
    <ligand>
        <name>ATP</name>
        <dbReference type="ChEBI" id="CHEBI:30616"/>
    </ligand>
</feature>
<dbReference type="AlphaFoldDB" id="W4LKG7"/>
<dbReference type="InterPro" id="IPR003846">
    <property type="entry name" value="SelO"/>
</dbReference>
<accession>W4LKG7</accession>
<keyword evidence="8" id="KW-0464">Manganese</keyword>
<keyword evidence="2 8" id="KW-0808">Transferase</keyword>
<dbReference type="HAMAP" id="MF_00692">
    <property type="entry name" value="SelO"/>
    <property type="match status" value="1"/>
</dbReference>
<comment type="caution">
    <text evidence="9">The sequence shown here is derived from an EMBL/GenBank/DDBJ whole genome shotgun (WGS) entry which is preliminary data.</text>
</comment>
<keyword evidence="6 8" id="KW-0067">ATP-binding</keyword>
<name>W4LKG7_9BACT</name>
<protein>
    <recommendedName>
        <fullName evidence="8">Protein nucleotidyltransferase YdiU</fullName>
        <ecNumber evidence="8">2.7.7.-</ecNumber>
    </recommendedName>
    <alternativeName>
        <fullName evidence="8">Protein adenylyltransferase YdiU</fullName>
        <ecNumber evidence="8">2.7.7.108</ecNumber>
    </alternativeName>
    <alternativeName>
        <fullName evidence="8">Protein uridylyltransferase YdiU</fullName>
        <ecNumber evidence="8">2.7.7.-</ecNumber>
    </alternativeName>
</protein>
<feature type="binding site" evidence="8">
    <location>
        <position position="211"/>
    </location>
    <ligand>
        <name>ATP</name>
        <dbReference type="ChEBI" id="CHEBI:30616"/>
    </ligand>
</feature>
<evidence type="ECO:0000256" key="7">
    <source>
        <dbReference type="ARBA" id="ARBA00022842"/>
    </source>
</evidence>
<dbReference type="PATRIC" id="fig|1429439.4.peg.7167"/>
<comment type="catalytic activity">
    <reaction evidence="8">
        <text>L-tyrosyl-[protein] + ATP = O-(5'-adenylyl)-L-tyrosyl-[protein] + diphosphate</text>
        <dbReference type="Rhea" id="RHEA:54288"/>
        <dbReference type="Rhea" id="RHEA-COMP:10136"/>
        <dbReference type="Rhea" id="RHEA-COMP:13846"/>
        <dbReference type="ChEBI" id="CHEBI:30616"/>
        <dbReference type="ChEBI" id="CHEBI:33019"/>
        <dbReference type="ChEBI" id="CHEBI:46858"/>
        <dbReference type="ChEBI" id="CHEBI:83624"/>
        <dbReference type="EC" id="2.7.7.108"/>
    </reaction>
</comment>
<dbReference type="EC" id="2.7.7.-" evidence="8"/>
<evidence type="ECO:0000256" key="4">
    <source>
        <dbReference type="ARBA" id="ARBA00022723"/>
    </source>
</evidence>
<dbReference type="Pfam" id="PF02696">
    <property type="entry name" value="SelO"/>
    <property type="match status" value="1"/>
</dbReference>
<dbReference type="HOGENOM" id="CLU_010245_4_0_7"/>
<dbReference type="NCBIfam" id="NF000658">
    <property type="entry name" value="PRK00029.1"/>
    <property type="match status" value="1"/>
</dbReference>
<keyword evidence="7 8" id="KW-0460">Magnesium</keyword>
<feature type="binding site" evidence="8">
    <location>
        <position position="295"/>
    </location>
    <ligand>
        <name>Mg(2+)</name>
        <dbReference type="ChEBI" id="CHEBI:18420"/>
    </ligand>
</feature>
<gene>
    <name evidence="8" type="primary">ydiU</name>
    <name evidence="8" type="synonym">selO</name>
    <name evidence="9" type="ORF">ETSY2_42745</name>
</gene>
<comment type="function">
    <text evidence="8">Nucleotidyltransferase involved in the post-translational modification of proteins. It can catalyze the addition of adenosine monophosphate (AMP) or uridine monophosphate (UMP) to a protein, resulting in modifications known as AMPylation and UMPylation.</text>
</comment>
<comment type="catalytic activity">
    <reaction evidence="8">
        <text>L-seryl-[protein] + UTP = O-(5'-uridylyl)-L-seryl-[protein] + diphosphate</text>
        <dbReference type="Rhea" id="RHEA:64604"/>
        <dbReference type="Rhea" id="RHEA-COMP:9863"/>
        <dbReference type="Rhea" id="RHEA-COMP:16635"/>
        <dbReference type="ChEBI" id="CHEBI:29999"/>
        <dbReference type="ChEBI" id="CHEBI:33019"/>
        <dbReference type="ChEBI" id="CHEBI:46398"/>
        <dbReference type="ChEBI" id="CHEBI:156051"/>
    </reaction>
</comment>